<keyword evidence="2" id="KW-1133">Transmembrane helix</keyword>
<dbReference type="Proteomes" id="UP000001449">
    <property type="component" value="Chromosome 11"/>
</dbReference>
<dbReference type="PaxDb" id="35128-Thaps24322"/>
<accession>B8LBV0</accession>
<dbReference type="HOGENOM" id="CLU_270589_0_0_1"/>
<sequence length="1203" mass="127171">MSSLSSGVRGWQQIDEPRPINSQFQRRNQETNDLGSKVDVIIPSDTSTSSETAATNTMDTASTAETEASITLSTSNQAAAATTTTAEESNPPPQSTTPHSFQQYQVLCPGTDSSQELYGYTDLKGLRNDLSRYFELVNGVVEGGANTEEGGIDDGFVESTTGSTVIATMPTPTFGLDVGTNDTAVDTNGNETEAFGTNDTAIEVAGGNETEVAMDEGKNDGNSNSTEVSDTINGTVINGTVSAEIAALKRVRSHIVGNSRRRRLQEVIDNGSNVSNITTTPYPSNSNGGIEPNIPISFNVCPNTNFQFSDTFSGLVEEPLVLHTPLVNNPIWIRCRSDWMSDGGVSQDGDTAAISEGTVTFGNGCGFTGGDFHLELNYPDTLISDDITTVKNNVLTIMGITFQSAQQASIVMNDPRGHITFQDCSFRNNNGVTVMIDGKYNSTHDISSDGIADLLIPEAVQKTAFPSSSTPTIEMPSTPYPTTDIRIPVAPTRSPSPTIEMVIHGNSSEVFVFGSSGGGGGSRYPNTMPSYSGPPTITRPPSSNLTFEEDGMTQTPSTIGSMLLATDPNVQATQAALNSSTTWPPGATTSTTFGFSSSAFTSSTMSVRFLYDDEDEEGFGDADTDGDVQDERLLEGDEWPESVIEMRSCSFEGNTGTATIMVASYSNDLSMSDQDPGVLGQTDDVFSSGANARQGSPPLAHSIHLMLEDTTFMSENVETSVIVNDGGRLQASNCLFESVSADSVISSESGTVALSANEFLDTDLTGSSGVIEMNSDSMLESNENNCESCAVVVEDEEDIATEGCISSWEVLVTAVKEKLDDQRDFIICPGSTLAVDSQPVVIDSDYITIQCGAEGLRSDECVVVGGFSQFVVTGASSGIELAGLKLLQSQGSSIVAAGTKEATLHLKDCEWANDDMMCTDVSFAYHFRQSHLGVSAVLIHNADVEFQPFPGGTIDMSPILGSSANAMSVEVTDCHFGYNKLSFGTISNVGGTLTVYRSLFNDNFAKAGDVAVTNGGNCKVQETCFDSSSSMAPGTIFIESGSMITVNTNNFGINNSATGSECTAVFQEAVGADCLGELGCDGTCIDFQSNTCPLASYKGEEIVSESPNERTPVVASKFGDEPESSNLTPIIVASLVCALAVLGLIAIIFKRRKETSGGDPRSKKVGPGKMSALMGNCCGAITSPWRKKRMHDTSVYDGLDDNA</sequence>
<feature type="compositionally biased region" description="Low complexity" evidence="1">
    <location>
        <begin position="44"/>
        <end position="86"/>
    </location>
</feature>
<keyword evidence="4" id="KW-1185">Reference proteome</keyword>
<name>B8LBV0_THAPS</name>
<evidence type="ECO:0000313" key="3">
    <source>
        <dbReference type="EMBL" id="EED87111.1"/>
    </source>
</evidence>
<feature type="transmembrane region" description="Helical" evidence="2">
    <location>
        <begin position="1127"/>
        <end position="1149"/>
    </location>
</feature>
<keyword evidence="2" id="KW-0472">Membrane</keyword>
<dbReference type="EMBL" id="DS999415">
    <property type="protein sequence ID" value="EED87111.1"/>
    <property type="molecule type" value="Genomic_DNA"/>
</dbReference>
<evidence type="ECO:0000256" key="2">
    <source>
        <dbReference type="SAM" id="Phobius"/>
    </source>
</evidence>
<dbReference type="GeneID" id="7448300"/>
<dbReference type="AlphaFoldDB" id="B8LBV0"/>
<evidence type="ECO:0000256" key="1">
    <source>
        <dbReference type="SAM" id="MobiDB-lite"/>
    </source>
</evidence>
<reference evidence="3 4" key="2">
    <citation type="journal article" date="2008" name="Nature">
        <title>The Phaeodactylum genome reveals the evolutionary history of diatom genomes.</title>
        <authorList>
            <person name="Bowler C."/>
            <person name="Allen A.E."/>
            <person name="Badger J.H."/>
            <person name="Grimwood J."/>
            <person name="Jabbari K."/>
            <person name="Kuo A."/>
            <person name="Maheswari U."/>
            <person name="Martens C."/>
            <person name="Maumus F."/>
            <person name="Otillar R.P."/>
            <person name="Rayko E."/>
            <person name="Salamov A."/>
            <person name="Vandepoele K."/>
            <person name="Beszteri B."/>
            <person name="Gruber A."/>
            <person name="Heijde M."/>
            <person name="Katinka M."/>
            <person name="Mock T."/>
            <person name="Valentin K."/>
            <person name="Verret F."/>
            <person name="Berges J.A."/>
            <person name="Brownlee C."/>
            <person name="Cadoret J.P."/>
            <person name="Chiovitti A."/>
            <person name="Choi C.J."/>
            <person name="Coesel S."/>
            <person name="De Martino A."/>
            <person name="Detter J.C."/>
            <person name="Durkin C."/>
            <person name="Falciatore A."/>
            <person name="Fournet J."/>
            <person name="Haruta M."/>
            <person name="Huysman M.J."/>
            <person name="Jenkins B.D."/>
            <person name="Jiroutova K."/>
            <person name="Jorgensen R.E."/>
            <person name="Joubert Y."/>
            <person name="Kaplan A."/>
            <person name="Kroger N."/>
            <person name="Kroth P.G."/>
            <person name="La Roche J."/>
            <person name="Lindquist E."/>
            <person name="Lommer M."/>
            <person name="Martin-Jezequel V."/>
            <person name="Lopez P.J."/>
            <person name="Lucas S."/>
            <person name="Mangogna M."/>
            <person name="McGinnis K."/>
            <person name="Medlin L.K."/>
            <person name="Montsant A."/>
            <person name="Oudot-Le Secq M.P."/>
            <person name="Napoli C."/>
            <person name="Obornik M."/>
            <person name="Parker M.S."/>
            <person name="Petit J.L."/>
            <person name="Porcel B.M."/>
            <person name="Poulsen N."/>
            <person name="Robison M."/>
            <person name="Rychlewski L."/>
            <person name="Rynearson T.A."/>
            <person name="Schmutz J."/>
            <person name="Shapiro H."/>
            <person name="Siaut M."/>
            <person name="Stanley M."/>
            <person name="Sussman M.R."/>
            <person name="Taylor A.R."/>
            <person name="Vardi A."/>
            <person name="von Dassow P."/>
            <person name="Vyverman W."/>
            <person name="Willis A."/>
            <person name="Wyrwicz L.S."/>
            <person name="Rokhsar D.S."/>
            <person name="Weissenbach J."/>
            <person name="Armbrust E.V."/>
            <person name="Green B.R."/>
            <person name="Van de Peer Y."/>
            <person name="Grigoriev I.V."/>
        </authorList>
    </citation>
    <scope>NUCLEOTIDE SEQUENCE [LARGE SCALE GENOMIC DNA]</scope>
    <source>
        <strain evidence="3 4">CCMP1335</strain>
    </source>
</reference>
<dbReference type="RefSeq" id="XP_002296415.1">
    <property type="nucleotide sequence ID" value="XM_002296379.1"/>
</dbReference>
<dbReference type="InParanoid" id="B8LBV0"/>
<reference evidence="3 4" key="1">
    <citation type="journal article" date="2004" name="Science">
        <title>The genome of the diatom Thalassiosira pseudonana: ecology, evolution, and metabolism.</title>
        <authorList>
            <person name="Armbrust E.V."/>
            <person name="Berges J.A."/>
            <person name="Bowler C."/>
            <person name="Green B.R."/>
            <person name="Martinez D."/>
            <person name="Putnam N.H."/>
            <person name="Zhou S."/>
            <person name="Allen A.E."/>
            <person name="Apt K.E."/>
            <person name="Bechner M."/>
            <person name="Brzezinski M.A."/>
            <person name="Chaal B.K."/>
            <person name="Chiovitti A."/>
            <person name="Davis A.K."/>
            <person name="Demarest M.S."/>
            <person name="Detter J.C."/>
            <person name="Glavina T."/>
            <person name="Goodstein D."/>
            <person name="Hadi M.Z."/>
            <person name="Hellsten U."/>
            <person name="Hildebrand M."/>
            <person name="Jenkins B.D."/>
            <person name="Jurka J."/>
            <person name="Kapitonov V.V."/>
            <person name="Kroger N."/>
            <person name="Lau W.W."/>
            <person name="Lane T.W."/>
            <person name="Larimer F.W."/>
            <person name="Lippmeier J.C."/>
            <person name="Lucas S."/>
            <person name="Medina M."/>
            <person name="Montsant A."/>
            <person name="Obornik M."/>
            <person name="Parker M.S."/>
            <person name="Palenik B."/>
            <person name="Pazour G.J."/>
            <person name="Richardson P.M."/>
            <person name="Rynearson T.A."/>
            <person name="Saito M.A."/>
            <person name="Schwartz D.C."/>
            <person name="Thamatrakoln K."/>
            <person name="Valentin K."/>
            <person name="Vardi A."/>
            <person name="Wilkerson F.P."/>
            <person name="Rokhsar D.S."/>
        </authorList>
    </citation>
    <scope>NUCLEOTIDE SEQUENCE [LARGE SCALE GENOMIC DNA]</scope>
    <source>
        <strain evidence="3 4">CCMP1335</strain>
    </source>
</reference>
<proteinExistence type="predicted"/>
<gene>
    <name evidence="3" type="ORF">THAPSDRAFT_24322</name>
</gene>
<protein>
    <submittedName>
        <fullName evidence="3">Uncharacterized protein</fullName>
    </submittedName>
</protein>
<organism evidence="3 4">
    <name type="scientific">Thalassiosira pseudonana</name>
    <name type="common">Marine diatom</name>
    <name type="synonym">Cyclotella nana</name>
    <dbReference type="NCBI Taxonomy" id="35128"/>
    <lineage>
        <taxon>Eukaryota</taxon>
        <taxon>Sar</taxon>
        <taxon>Stramenopiles</taxon>
        <taxon>Ochrophyta</taxon>
        <taxon>Bacillariophyta</taxon>
        <taxon>Coscinodiscophyceae</taxon>
        <taxon>Thalassiosirophycidae</taxon>
        <taxon>Thalassiosirales</taxon>
        <taxon>Thalassiosiraceae</taxon>
        <taxon>Thalassiosira</taxon>
    </lineage>
</organism>
<keyword evidence="2" id="KW-0812">Transmembrane</keyword>
<feature type="compositionally biased region" description="Polar residues" evidence="1">
    <location>
        <begin position="20"/>
        <end position="34"/>
    </location>
</feature>
<feature type="region of interest" description="Disordered" evidence="1">
    <location>
        <begin position="463"/>
        <end position="489"/>
    </location>
</feature>
<evidence type="ECO:0000313" key="4">
    <source>
        <dbReference type="Proteomes" id="UP000001449"/>
    </source>
</evidence>
<feature type="region of interest" description="Disordered" evidence="1">
    <location>
        <begin position="1"/>
        <end position="100"/>
    </location>
</feature>
<dbReference type="KEGG" id="tps:THAPSDRAFT_24322"/>